<keyword evidence="3" id="KW-0808">Transferase</keyword>
<dbReference type="CDD" id="cd18138">
    <property type="entry name" value="HLD_clamp_pol_III_delta"/>
    <property type="match status" value="1"/>
</dbReference>
<comment type="catalytic activity">
    <reaction evidence="8">
        <text>DNA(n) + a 2'-deoxyribonucleoside 5'-triphosphate = DNA(n+1) + diphosphate</text>
        <dbReference type="Rhea" id="RHEA:22508"/>
        <dbReference type="Rhea" id="RHEA-COMP:17339"/>
        <dbReference type="Rhea" id="RHEA-COMP:17340"/>
        <dbReference type="ChEBI" id="CHEBI:33019"/>
        <dbReference type="ChEBI" id="CHEBI:61560"/>
        <dbReference type="ChEBI" id="CHEBI:173112"/>
        <dbReference type="EC" id="2.7.7.7"/>
    </reaction>
</comment>
<evidence type="ECO:0000256" key="3">
    <source>
        <dbReference type="ARBA" id="ARBA00022679"/>
    </source>
</evidence>
<dbReference type="InterPro" id="IPR010372">
    <property type="entry name" value="DNA_pol3_delta_N"/>
</dbReference>
<accession>A0A7C9TM15</accession>
<evidence type="ECO:0000313" key="10">
    <source>
        <dbReference type="EMBL" id="NDY91987.1"/>
    </source>
</evidence>
<evidence type="ECO:0000259" key="9">
    <source>
        <dbReference type="Pfam" id="PF06144"/>
    </source>
</evidence>
<keyword evidence="5" id="KW-0235">DNA replication</keyword>
<dbReference type="GO" id="GO:0003887">
    <property type="term" value="F:DNA-directed DNA polymerase activity"/>
    <property type="evidence" value="ECO:0007669"/>
    <property type="project" value="UniProtKB-KW"/>
</dbReference>
<comment type="caution">
    <text evidence="10">The sequence shown here is derived from an EMBL/GenBank/DDBJ whole genome shotgun (WGS) entry which is preliminary data.</text>
</comment>
<keyword evidence="4" id="KW-0548">Nucleotidyltransferase</keyword>
<evidence type="ECO:0000256" key="2">
    <source>
        <dbReference type="ARBA" id="ARBA00017703"/>
    </source>
</evidence>
<dbReference type="Pfam" id="PF06144">
    <property type="entry name" value="DNA_pol3_delta"/>
    <property type="match status" value="1"/>
</dbReference>
<sequence length="364" mass="39571">MQLRADQLAPHLQRQGLKGLYLIHGDEPLLAQEAGDLLRAAGRQAGYTDRQVFTVSGAHFDWSSLLGAAQSMGLFGDRLLMEIRIPSGKPGKEGGAALQALAERLDAEVLVLLHLPRLDRQQQQSAWFTALERAGVAVRVDPVERHQLPAWIAQRLAAQGQRLPAGEEGQHALAFFADRVEGHLLAAHQELQKLALLHPAGELSFAQIEAAVLNVARYSVPQLSAAVLAGAAGRALRVLDGLLAEGEAPVLIHWTLAEDVRALKRCADVLAAGQPMPVALREARVWGERERAFERLLPALDEHRLQGLLRAASQCDGSLKGLRFPDWPQDPHDGLRRLVLMMLDAVTLARPGRGPAPTPLTLQV</sequence>
<dbReference type="Gene3D" id="3.40.50.300">
    <property type="entry name" value="P-loop containing nucleotide triphosphate hydrolases"/>
    <property type="match status" value="1"/>
</dbReference>
<evidence type="ECO:0000256" key="4">
    <source>
        <dbReference type="ARBA" id="ARBA00022695"/>
    </source>
</evidence>
<protein>
    <recommendedName>
        <fullName evidence="2">DNA polymerase III subunit delta</fullName>
        <ecNumber evidence="1">2.7.7.7</ecNumber>
    </recommendedName>
</protein>
<dbReference type="EMBL" id="JAAGOH010000013">
    <property type="protein sequence ID" value="NDY91987.1"/>
    <property type="molecule type" value="Genomic_DNA"/>
</dbReference>
<keyword evidence="11" id="KW-1185">Reference proteome</keyword>
<comment type="similarity">
    <text evidence="7">Belongs to the DNA polymerase HolA subunit family.</text>
</comment>
<name>A0A7C9TM15_9BURK</name>
<dbReference type="Gene3D" id="1.10.8.60">
    <property type="match status" value="1"/>
</dbReference>
<dbReference type="InterPro" id="IPR008921">
    <property type="entry name" value="DNA_pol3_clamp-load_cplx_C"/>
</dbReference>
<dbReference type="GO" id="GO:0006261">
    <property type="term" value="P:DNA-templated DNA replication"/>
    <property type="evidence" value="ECO:0007669"/>
    <property type="project" value="TreeGrafter"/>
</dbReference>
<dbReference type="GO" id="GO:0009360">
    <property type="term" value="C:DNA polymerase III complex"/>
    <property type="evidence" value="ECO:0007669"/>
    <property type="project" value="InterPro"/>
</dbReference>
<evidence type="ECO:0000256" key="7">
    <source>
        <dbReference type="ARBA" id="ARBA00034754"/>
    </source>
</evidence>
<dbReference type="GO" id="GO:0003677">
    <property type="term" value="F:DNA binding"/>
    <property type="evidence" value="ECO:0007669"/>
    <property type="project" value="InterPro"/>
</dbReference>
<dbReference type="InterPro" id="IPR005790">
    <property type="entry name" value="DNA_polIII_delta"/>
</dbReference>
<evidence type="ECO:0000256" key="5">
    <source>
        <dbReference type="ARBA" id="ARBA00022705"/>
    </source>
</evidence>
<dbReference type="InterPro" id="IPR027417">
    <property type="entry name" value="P-loop_NTPase"/>
</dbReference>
<reference evidence="10 11" key="1">
    <citation type="submission" date="2020-02" db="EMBL/GenBank/DDBJ databases">
        <title>Ideonella bacterium strain TBM-1.</title>
        <authorList>
            <person name="Chen W.-M."/>
        </authorList>
    </citation>
    <scope>NUCLEOTIDE SEQUENCE [LARGE SCALE GENOMIC DNA]</scope>
    <source>
        <strain evidence="10 11">TBM-1</strain>
    </source>
</reference>
<evidence type="ECO:0000313" key="11">
    <source>
        <dbReference type="Proteomes" id="UP000484255"/>
    </source>
</evidence>
<organism evidence="10 11">
    <name type="scientific">Ideonella livida</name>
    <dbReference type="NCBI Taxonomy" id="2707176"/>
    <lineage>
        <taxon>Bacteria</taxon>
        <taxon>Pseudomonadati</taxon>
        <taxon>Pseudomonadota</taxon>
        <taxon>Betaproteobacteria</taxon>
        <taxon>Burkholderiales</taxon>
        <taxon>Sphaerotilaceae</taxon>
        <taxon>Ideonella</taxon>
    </lineage>
</organism>
<dbReference type="Proteomes" id="UP000484255">
    <property type="component" value="Unassembled WGS sequence"/>
</dbReference>
<dbReference type="NCBIfam" id="TIGR01128">
    <property type="entry name" value="holA"/>
    <property type="match status" value="1"/>
</dbReference>
<feature type="domain" description="DNA polymerase III delta N-terminal" evidence="9">
    <location>
        <begin position="21"/>
        <end position="139"/>
    </location>
</feature>
<dbReference type="Gene3D" id="1.20.272.10">
    <property type="match status" value="1"/>
</dbReference>
<dbReference type="EC" id="2.7.7.7" evidence="1"/>
<dbReference type="SUPFAM" id="SSF52540">
    <property type="entry name" value="P-loop containing nucleoside triphosphate hydrolases"/>
    <property type="match status" value="1"/>
</dbReference>
<gene>
    <name evidence="10" type="ORF">G3A44_12395</name>
</gene>
<dbReference type="SUPFAM" id="SSF48019">
    <property type="entry name" value="post-AAA+ oligomerization domain-like"/>
    <property type="match status" value="1"/>
</dbReference>
<evidence type="ECO:0000256" key="8">
    <source>
        <dbReference type="ARBA" id="ARBA00049244"/>
    </source>
</evidence>
<dbReference type="RefSeq" id="WP_163457835.1">
    <property type="nucleotide sequence ID" value="NZ_JAAGOH010000013.1"/>
</dbReference>
<proteinExistence type="inferred from homology"/>
<dbReference type="PANTHER" id="PTHR34388:SF1">
    <property type="entry name" value="DNA POLYMERASE III SUBUNIT DELTA"/>
    <property type="match status" value="1"/>
</dbReference>
<dbReference type="PANTHER" id="PTHR34388">
    <property type="entry name" value="DNA POLYMERASE III SUBUNIT DELTA"/>
    <property type="match status" value="1"/>
</dbReference>
<keyword evidence="6" id="KW-0239">DNA-directed DNA polymerase</keyword>
<evidence type="ECO:0000256" key="1">
    <source>
        <dbReference type="ARBA" id="ARBA00012417"/>
    </source>
</evidence>
<evidence type="ECO:0000256" key="6">
    <source>
        <dbReference type="ARBA" id="ARBA00022932"/>
    </source>
</evidence>
<dbReference type="AlphaFoldDB" id="A0A7C9TM15"/>